<evidence type="ECO:0000313" key="4">
    <source>
        <dbReference type="EMBL" id="UUX49187.1"/>
    </source>
</evidence>
<gene>
    <name evidence="4" type="ORF">NUH88_17495</name>
</gene>
<accession>A0A9J7ANH2</accession>
<keyword evidence="1" id="KW-0500">Molybdenum</keyword>
<evidence type="ECO:0000256" key="1">
    <source>
        <dbReference type="ARBA" id="ARBA00022505"/>
    </source>
</evidence>
<dbReference type="SMART" id="SM01008">
    <property type="entry name" value="Ald_Xan_dh_C"/>
    <property type="match status" value="1"/>
</dbReference>
<dbReference type="InterPro" id="IPR036856">
    <property type="entry name" value="Ald_Oxase/Xan_DH_a/b_sf"/>
</dbReference>
<dbReference type="PANTHER" id="PTHR11908">
    <property type="entry name" value="XANTHINE DEHYDROGENASE"/>
    <property type="match status" value="1"/>
</dbReference>
<dbReference type="GO" id="GO:0016491">
    <property type="term" value="F:oxidoreductase activity"/>
    <property type="evidence" value="ECO:0007669"/>
    <property type="project" value="UniProtKB-KW"/>
</dbReference>
<sequence length="766" mass="81534">MLRREDDRLLTGHGLYVDDLQPENVGHAVVVRSAFAHARLLSVTTDDAKGVPGVLTVLTGEDLLREGVGPMRSRTPMVSHDGTPMIEPDRPALAQGQVKYAGQPVAMIVADSKAAALEAAELVDIDYEDLEPVTDLDRAVAPDAPQLWDAAPNNVSLDWRIGNGSEVDAAIAAADHVVELTVQHPRAVIAPVEPRGCLAEYDSATGKYVLHTPSQGVVMLRAAMAEALGVEETEMRVVTNDVGGSFAVKIWPYPEQILCLLAARLIGRPVKWVAERTESFVADAPGRGRLDRATLALTKDGRITAFRIDTLADMGAFLNAVNPSIVTKGAVRVFTSCYKIEAAEYRVKAVFTNATPTDAYRGAGKPESAGTLERIIDFACDKLGFDRQEIRAKNLMQPADLPFHTPMGEDYDGGDYPEIFRKALAKADIDAFSARRAASEAAGKRRGVGFGIHVHATGGSTAERSKVELTEDGRVRVRTGTQDSGQGHQTTLAQVAAEALGIDPGQVIVEQGDSANLQVGGGTGGSCLMPIAANTVHRAAIEMVENGKKLAGHMMETAVQDIEYEAGSFKVAGTDKSISFPELMARMGDIPPETLEPGLRGGCVGEMDFEGKHTTFPNGAYVVEVEVDPETGRVAVDRFVGLDDLGRIVNEPLAFGQVTGGIAQAIGEVLMEGSVFDEDSGQLLTGSLMDYAFPRADDVPFIDHEWAATPSPNSLLGVKGVGEVPSIGGPGPIMNAVIDALSPYGVKHIDIPMTPEKIWSAIHAND</sequence>
<feature type="domain" description="Aldehyde oxidase/xanthine dehydrogenase a/b hammerhead" evidence="3">
    <location>
        <begin position="11"/>
        <end position="131"/>
    </location>
</feature>
<dbReference type="SUPFAM" id="SSF54665">
    <property type="entry name" value="CO dehydrogenase molybdoprotein N-domain-like"/>
    <property type="match status" value="1"/>
</dbReference>
<dbReference type="Gene3D" id="3.90.1170.50">
    <property type="entry name" value="Aldehyde oxidase/xanthine dehydrogenase, a/b hammerhead"/>
    <property type="match status" value="1"/>
</dbReference>
<name>A0A9J7ANH2_9PROT</name>
<evidence type="ECO:0000256" key="2">
    <source>
        <dbReference type="ARBA" id="ARBA00023002"/>
    </source>
</evidence>
<dbReference type="Gene3D" id="3.30.365.10">
    <property type="entry name" value="Aldehyde oxidase/xanthine dehydrogenase, molybdopterin binding domain"/>
    <property type="match status" value="4"/>
</dbReference>
<dbReference type="Pfam" id="PF02738">
    <property type="entry name" value="MoCoBD_1"/>
    <property type="match status" value="1"/>
</dbReference>
<evidence type="ECO:0000313" key="5">
    <source>
        <dbReference type="Proteomes" id="UP001060336"/>
    </source>
</evidence>
<dbReference type="GO" id="GO:0005506">
    <property type="term" value="F:iron ion binding"/>
    <property type="evidence" value="ECO:0007669"/>
    <property type="project" value="InterPro"/>
</dbReference>
<protein>
    <submittedName>
        <fullName evidence="4">Xanthine dehydrogenase family protein molybdopterin-binding subunit</fullName>
    </submittedName>
</protein>
<dbReference type="Proteomes" id="UP001060336">
    <property type="component" value="Chromosome"/>
</dbReference>
<dbReference type="Pfam" id="PF20256">
    <property type="entry name" value="MoCoBD_2"/>
    <property type="match status" value="1"/>
</dbReference>
<dbReference type="EMBL" id="CP102480">
    <property type="protein sequence ID" value="UUX49187.1"/>
    <property type="molecule type" value="Genomic_DNA"/>
</dbReference>
<dbReference type="Pfam" id="PF01315">
    <property type="entry name" value="Ald_Xan_dh_C"/>
    <property type="match status" value="1"/>
</dbReference>
<keyword evidence="5" id="KW-1185">Reference proteome</keyword>
<proteinExistence type="predicted"/>
<keyword evidence="2" id="KW-0560">Oxidoreductase</keyword>
<dbReference type="AlphaFoldDB" id="A0A9J7ANH2"/>
<dbReference type="PANTHER" id="PTHR11908:SF132">
    <property type="entry name" value="ALDEHYDE OXIDASE 1-RELATED"/>
    <property type="match status" value="1"/>
</dbReference>
<dbReference type="InterPro" id="IPR046867">
    <property type="entry name" value="AldOxase/xan_DH_MoCoBD2"/>
</dbReference>
<dbReference type="InterPro" id="IPR008274">
    <property type="entry name" value="AldOxase/xan_DH_MoCoBD1"/>
</dbReference>
<organism evidence="4 5">
    <name type="scientific">Nisaea acidiphila</name>
    <dbReference type="NCBI Taxonomy" id="1862145"/>
    <lineage>
        <taxon>Bacteria</taxon>
        <taxon>Pseudomonadati</taxon>
        <taxon>Pseudomonadota</taxon>
        <taxon>Alphaproteobacteria</taxon>
        <taxon>Rhodospirillales</taxon>
        <taxon>Thalassobaculaceae</taxon>
        <taxon>Nisaea</taxon>
    </lineage>
</organism>
<dbReference type="InterPro" id="IPR037165">
    <property type="entry name" value="AldOxase/xan_DH_Mopterin-bd_sf"/>
</dbReference>
<dbReference type="InterPro" id="IPR000674">
    <property type="entry name" value="Ald_Oxase/Xan_DH_a/b"/>
</dbReference>
<dbReference type="RefSeq" id="WP_257767711.1">
    <property type="nucleotide sequence ID" value="NZ_CP102480.1"/>
</dbReference>
<dbReference type="KEGG" id="naci:NUH88_17495"/>
<reference evidence="4" key="1">
    <citation type="submission" date="2022-08" db="EMBL/GenBank/DDBJ databases">
        <title>Nisaea acidiphila sp. nov., isolated from a marine algal debris and emended description of the genus Nisaea Urios et al. 2008.</title>
        <authorList>
            <person name="Kwon K."/>
        </authorList>
    </citation>
    <scope>NUCLEOTIDE SEQUENCE</scope>
    <source>
        <strain evidence="4">MEBiC11861</strain>
    </source>
</reference>
<dbReference type="SUPFAM" id="SSF56003">
    <property type="entry name" value="Molybdenum cofactor-binding domain"/>
    <property type="match status" value="1"/>
</dbReference>
<dbReference type="InterPro" id="IPR016208">
    <property type="entry name" value="Ald_Oxase/xanthine_DH-like"/>
</dbReference>
<evidence type="ECO:0000259" key="3">
    <source>
        <dbReference type="SMART" id="SM01008"/>
    </source>
</evidence>